<protein>
    <recommendedName>
        <fullName evidence="4">Lysine N-acyltransferase MbtK</fullName>
    </recommendedName>
    <alternativeName>
        <fullName evidence="5">Mycobactin synthase protein K</fullName>
    </alternativeName>
</protein>
<evidence type="ECO:0000256" key="6">
    <source>
        <dbReference type="SAM" id="MobiDB-lite"/>
    </source>
</evidence>
<accession>A0A364V5M9</accession>
<reference evidence="8 9" key="1">
    <citation type="journal article" date="2018" name="Syst. Appl. Microbiol.">
        <title>Corynebacterium heidelbergense sp. nov., isolated from the preen glands of Egyptian geese (Alopochen aegyptiacus).</title>
        <authorList>
            <person name="Braun M.S."/>
            <person name="Wang E."/>
            <person name="Zimmermann S."/>
            <person name="Wink M."/>
        </authorList>
    </citation>
    <scope>NUCLEOTIDE SEQUENCE [LARGE SCALE GENOMIC DNA]</scope>
    <source>
        <strain evidence="8 9">647</strain>
    </source>
</reference>
<dbReference type="Gene3D" id="1.10.510.40">
    <property type="match status" value="1"/>
</dbReference>
<evidence type="ECO:0000259" key="7">
    <source>
        <dbReference type="SMART" id="SM01006"/>
    </source>
</evidence>
<dbReference type="GO" id="GO:0019290">
    <property type="term" value="P:siderophore biosynthetic process"/>
    <property type="evidence" value="ECO:0007669"/>
    <property type="project" value="InterPro"/>
</dbReference>
<dbReference type="InterPro" id="IPR016181">
    <property type="entry name" value="Acyl_CoA_acyltransferase"/>
</dbReference>
<dbReference type="InterPro" id="IPR037455">
    <property type="entry name" value="LucA/IucC-like"/>
</dbReference>
<dbReference type="PANTHER" id="PTHR34384">
    <property type="entry name" value="L-2,3-DIAMINOPROPANOATE--CITRATE LIGASE"/>
    <property type="match status" value="1"/>
</dbReference>
<gene>
    <name evidence="8" type="ORF">DLJ54_05715</name>
</gene>
<name>A0A364V5M9_9CORY</name>
<evidence type="ECO:0000313" key="8">
    <source>
        <dbReference type="EMBL" id="RAV31955.1"/>
    </source>
</evidence>
<evidence type="ECO:0000256" key="4">
    <source>
        <dbReference type="ARBA" id="ARBA00020586"/>
    </source>
</evidence>
<dbReference type="InterPro" id="IPR007310">
    <property type="entry name" value="Aerobactin_biosyn_IucA/IucC_N"/>
</dbReference>
<keyword evidence="9" id="KW-1185">Reference proteome</keyword>
<dbReference type="SMART" id="SM01006">
    <property type="entry name" value="AlcB"/>
    <property type="match status" value="1"/>
</dbReference>
<dbReference type="Pfam" id="PF04183">
    <property type="entry name" value="IucA_IucC"/>
    <property type="match status" value="1"/>
</dbReference>
<dbReference type="Gene3D" id="6.10.250.3370">
    <property type="match status" value="1"/>
</dbReference>
<dbReference type="Pfam" id="PF06276">
    <property type="entry name" value="FhuF"/>
    <property type="match status" value="1"/>
</dbReference>
<dbReference type="InterPro" id="IPR022770">
    <property type="entry name" value="IucA/IucC-like_C"/>
</dbReference>
<dbReference type="InterPro" id="IPR019432">
    <property type="entry name" value="Acyltransferase_MbtK/IucB-like"/>
</dbReference>
<evidence type="ECO:0000256" key="2">
    <source>
        <dbReference type="ARBA" id="ARBA00005102"/>
    </source>
</evidence>
<dbReference type="Proteomes" id="UP000251577">
    <property type="component" value="Unassembled WGS sequence"/>
</dbReference>
<dbReference type="UniPathway" id="UPA00011"/>
<evidence type="ECO:0000256" key="5">
    <source>
        <dbReference type="ARBA" id="ARBA00031122"/>
    </source>
</evidence>
<dbReference type="EMBL" id="QHCV01000047">
    <property type="protein sequence ID" value="RAV31955.1"/>
    <property type="molecule type" value="Genomic_DNA"/>
</dbReference>
<sequence>MLVQTQRVDHVLTSTAGLLTFRPLRVDGEITDVHAWVTHPRSAFWGAQGASEHEVAEEYERIHASAGESAWIVERAGAPIALVETYDPGQSVLGEYVAAGTIPGTAVGMHVLVAPPEGAPEPGLTSCIFAAVMRWLVDVHGADNVVVEPDAANDLIIAKNAAAGFLDVPGLTAVSLPFGDGTKTARVQVCSAGAFRASALASHATARFTAPAGAAPRSAHHEVPALDPGARHLVEHGAAMHRILLAKALREFIHERLLVARPIAPERHEEHDEDQPEERLGDRPSTFGAPREYEVDFGGRHLRFTARPYPLEHLEIDPHSILARDGQPVHLLTLIAAGADQLGIGGDYLHTYLAEVQATLATRTRASHRPRPSAATLGACPSSQSAPTGVQRATYLQFVEGSMVEGHPGFVANAGRGGMGESELEAYAPELGDPFQVVWLAARRTDCVTDTCADYGPLTDCGQRLMGAPMWHRFCDTLRSKGHDPEDFVPLPVHPWQWDNRVVSAFAQDLAAGKLIYIGPGLEIYRPQQSLRTLLSMSDPTLPYVKTATAVRNMGFTRGLSPAYMSNTPAINDWLQNTVAADGDFTAHNVRLLREVATVGYVGDVYHGGQTAESGEKTAYQKMLAGLWRESPIPLLSEGCVAATLAGILHCDDHGFPLIGAWIEHSGRNAREWVAAMLRVYLRPTIRALDEYALAFMPHSENVILELRDAFPVGSFFKDLGEEVAVLRADYPLPEECERIREDKRGTMTDEERALSVQTDVLDGVLRHLCAIMDANNLLAAEDFWHLVRECVLEYARDFPGIEERLPLLAPDFPHSCLNRLQLRNPTSMVDLGDQNASLVYAGRIDNPLYRAEAEPSLR</sequence>
<feature type="region of interest" description="Disordered" evidence="6">
    <location>
        <begin position="363"/>
        <end position="387"/>
    </location>
</feature>
<evidence type="ECO:0000256" key="3">
    <source>
        <dbReference type="ARBA" id="ARBA00007832"/>
    </source>
</evidence>
<proteinExistence type="inferred from homology"/>
<comment type="caution">
    <text evidence="8">The sequence shown here is derived from an EMBL/GenBank/DDBJ whole genome shotgun (WGS) entry which is preliminary data.</text>
</comment>
<comment type="function">
    <text evidence="1">Acyltransferase required for the direct transfer of medium- to long-chain fatty acyl moieties from a carrier protein (MbtL) on to the epsilon-amino group of lysine residue in the mycobactin core.</text>
</comment>
<comment type="similarity">
    <text evidence="3">Belongs to the IucA/IucC family.</text>
</comment>
<dbReference type="Pfam" id="PF13523">
    <property type="entry name" value="Acetyltransf_8"/>
    <property type="match status" value="1"/>
</dbReference>
<feature type="region of interest" description="Disordered" evidence="6">
    <location>
        <begin position="264"/>
        <end position="290"/>
    </location>
</feature>
<dbReference type="GO" id="GO:0016881">
    <property type="term" value="F:acid-amino acid ligase activity"/>
    <property type="evidence" value="ECO:0007669"/>
    <property type="project" value="UniProtKB-ARBA"/>
</dbReference>
<feature type="domain" description="Acyltransferase MbtK/IucB-like conserved" evidence="7">
    <location>
        <begin position="22"/>
        <end position="69"/>
    </location>
</feature>
<dbReference type="PANTHER" id="PTHR34384:SF6">
    <property type="entry name" value="STAPHYLOFERRIN B SYNTHASE"/>
    <property type="match status" value="1"/>
</dbReference>
<dbReference type="GO" id="GO:0016746">
    <property type="term" value="F:acyltransferase activity"/>
    <property type="evidence" value="ECO:0007669"/>
    <property type="project" value="InterPro"/>
</dbReference>
<comment type="pathway">
    <text evidence="2">Siderophore biosynthesis; mycobactin biosynthesis.</text>
</comment>
<organism evidence="8 9">
    <name type="scientific">Corynebacterium heidelbergense</name>
    <dbReference type="NCBI Taxonomy" id="2055947"/>
    <lineage>
        <taxon>Bacteria</taxon>
        <taxon>Bacillati</taxon>
        <taxon>Actinomycetota</taxon>
        <taxon>Actinomycetes</taxon>
        <taxon>Mycobacteriales</taxon>
        <taxon>Corynebacteriaceae</taxon>
        <taxon>Corynebacterium</taxon>
    </lineage>
</organism>
<dbReference type="SUPFAM" id="SSF55729">
    <property type="entry name" value="Acyl-CoA N-acyltransferases (Nat)"/>
    <property type="match status" value="1"/>
</dbReference>
<evidence type="ECO:0000256" key="1">
    <source>
        <dbReference type="ARBA" id="ARBA00003818"/>
    </source>
</evidence>
<dbReference type="AlphaFoldDB" id="A0A364V5M9"/>
<evidence type="ECO:0000313" key="9">
    <source>
        <dbReference type="Proteomes" id="UP000251577"/>
    </source>
</evidence>
<dbReference type="Gene3D" id="3.30.310.280">
    <property type="match status" value="1"/>
</dbReference>
<dbReference type="Gene3D" id="3.40.630.30">
    <property type="match status" value="1"/>
</dbReference>
<dbReference type="RefSeq" id="WP_113630820.1">
    <property type="nucleotide sequence ID" value="NZ_QHCV01000047.1"/>
</dbReference>